<keyword evidence="1" id="KW-0418">Kinase</keyword>
<feature type="signal peptide" evidence="2">
    <location>
        <begin position="1"/>
        <end position="22"/>
    </location>
</feature>
<dbReference type="PANTHER" id="PTHR23086">
    <property type="entry name" value="PHOSPHATIDYLINOSITOL-4-PHOSPHATE 5-KINASE"/>
    <property type="match status" value="1"/>
</dbReference>
<evidence type="ECO:0000256" key="1">
    <source>
        <dbReference type="PROSITE-ProRule" id="PRU00781"/>
    </source>
</evidence>
<dbReference type="PANTHER" id="PTHR23086:SF8">
    <property type="entry name" value="PHOSPHATIDYLINOSITOL 5-PHOSPHATE 4-KINASE, ISOFORM A"/>
    <property type="match status" value="1"/>
</dbReference>
<reference evidence="4 5" key="1">
    <citation type="submission" date="2024-10" db="EMBL/GenBank/DDBJ databases">
        <authorList>
            <person name="Kim D."/>
        </authorList>
    </citation>
    <scope>NUCLEOTIDE SEQUENCE [LARGE SCALE GENOMIC DNA]</scope>
    <source>
        <strain evidence="4">BH-2024</strain>
    </source>
</reference>
<comment type="caution">
    <text evidence="4">The sequence shown here is derived from an EMBL/GenBank/DDBJ whole genome shotgun (WGS) entry which is preliminary data.</text>
</comment>
<evidence type="ECO:0000313" key="4">
    <source>
        <dbReference type="EMBL" id="KAL3116971.1"/>
    </source>
</evidence>
<dbReference type="PROSITE" id="PS51455">
    <property type="entry name" value="PIPK"/>
    <property type="match status" value="1"/>
</dbReference>
<protein>
    <recommendedName>
        <fullName evidence="3">PIPK domain-containing protein</fullName>
    </recommendedName>
</protein>
<dbReference type="SUPFAM" id="SSF56104">
    <property type="entry name" value="SAICAR synthase-like"/>
    <property type="match status" value="1"/>
</dbReference>
<dbReference type="InterPro" id="IPR023610">
    <property type="entry name" value="PInositol-4/5-P-5/4-kinase"/>
</dbReference>
<keyword evidence="5" id="KW-1185">Reference proteome</keyword>
<keyword evidence="1" id="KW-0808">Transferase</keyword>
<dbReference type="GO" id="GO:0005524">
    <property type="term" value="F:ATP binding"/>
    <property type="evidence" value="ECO:0007669"/>
    <property type="project" value="UniProtKB-UniRule"/>
</dbReference>
<dbReference type="GO" id="GO:0046488">
    <property type="term" value="P:phosphatidylinositol metabolic process"/>
    <property type="evidence" value="ECO:0007669"/>
    <property type="project" value="UniProtKB-UniRule"/>
</dbReference>
<evidence type="ECO:0000313" key="5">
    <source>
        <dbReference type="Proteomes" id="UP001620626"/>
    </source>
</evidence>
<organism evidence="4 5">
    <name type="scientific">Heterodera trifolii</name>
    <dbReference type="NCBI Taxonomy" id="157864"/>
    <lineage>
        <taxon>Eukaryota</taxon>
        <taxon>Metazoa</taxon>
        <taxon>Ecdysozoa</taxon>
        <taxon>Nematoda</taxon>
        <taxon>Chromadorea</taxon>
        <taxon>Rhabditida</taxon>
        <taxon>Tylenchina</taxon>
        <taxon>Tylenchomorpha</taxon>
        <taxon>Tylenchoidea</taxon>
        <taxon>Heteroderidae</taxon>
        <taxon>Heteroderinae</taxon>
        <taxon>Heterodera</taxon>
    </lineage>
</organism>
<dbReference type="InterPro" id="IPR027483">
    <property type="entry name" value="PInositol-4-P-4/5-kinase_C_sf"/>
</dbReference>
<dbReference type="Pfam" id="PF01504">
    <property type="entry name" value="PIP5K"/>
    <property type="match status" value="1"/>
</dbReference>
<keyword evidence="1" id="KW-0067">ATP-binding</keyword>
<dbReference type="GO" id="GO:0016301">
    <property type="term" value="F:kinase activity"/>
    <property type="evidence" value="ECO:0007669"/>
    <property type="project" value="UniProtKB-UniRule"/>
</dbReference>
<gene>
    <name evidence="4" type="ORF">niasHT_002930</name>
</gene>
<accession>A0ABD2LP05</accession>
<sequence length="495" mass="57434">MPSSFIRVLLFLLGIFLVTILATPSHQIDVGMSVTSRTEAIRQGLIHALSTTTSTIDFGKFFNDNVPSTKQDRNSRRSTEYKMPMPTLLKLGQKFRLGADGKRQFEFTAYGMQAFSKLADLWNLPMQQLITALQMGELHQISNPNGRLSNMDIFIKTADQQFFIKDVKTGMETLKNKKRKALKKIRPRTEIDFFEKHFWTYFARIEEEFEMESQQSLLPKYFAFFGIKDNSYGVPGEERFFLLTKNLFPEKYKDEKNGGKNEQQQQFALDFTYKFDVKGSLDHQKLSVKKRNASKEPTFRYLDLYDESEQQMSADERKKLEETKEGCFFRNGIMLEDETYEKFIGILGRDALFLKETGKTDYSLLMGITFDKLNKTQMELLKNENANVLVASCENCSANRGETYSNRIDKFIIIPGIIDALAQFNWRKIIDLVNRTVVKHDTEKKAKSAIDPTDYYYRFMCAISTKVFRPQHNNANQIEANAEKFCTWKITEPSL</sequence>
<dbReference type="InterPro" id="IPR002498">
    <property type="entry name" value="PInositol-4-P-4/5-kinase_core"/>
</dbReference>
<evidence type="ECO:0000256" key="2">
    <source>
        <dbReference type="SAM" id="SignalP"/>
    </source>
</evidence>
<dbReference type="Proteomes" id="UP001620626">
    <property type="component" value="Unassembled WGS sequence"/>
</dbReference>
<dbReference type="InterPro" id="IPR027484">
    <property type="entry name" value="PInositol-4-P-5-kinase_N"/>
</dbReference>
<dbReference type="AlphaFoldDB" id="A0ABD2LP05"/>
<keyword evidence="1" id="KW-0547">Nucleotide-binding</keyword>
<evidence type="ECO:0000259" key="3">
    <source>
        <dbReference type="PROSITE" id="PS51455"/>
    </source>
</evidence>
<dbReference type="EMBL" id="JBICBT010000337">
    <property type="protein sequence ID" value="KAL3116971.1"/>
    <property type="molecule type" value="Genomic_DNA"/>
</dbReference>
<feature type="domain" description="PIPK" evidence="3">
    <location>
        <begin position="41"/>
        <end position="467"/>
    </location>
</feature>
<name>A0ABD2LP05_9BILA</name>
<feature type="chain" id="PRO_5044822997" description="PIPK domain-containing protein" evidence="2">
    <location>
        <begin position="23"/>
        <end position="495"/>
    </location>
</feature>
<keyword evidence="2" id="KW-0732">Signal</keyword>
<dbReference type="Gene3D" id="3.30.810.10">
    <property type="entry name" value="2-Layer Sandwich"/>
    <property type="match status" value="1"/>
</dbReference>
<dbReference type="SMART" id="SM00330">
    <property type="entry name" value="PIPKc"/>
    <property type="match status" value="1"/>
</dbReference>
<dbReference type="Gene3D" id="3.30.800.10">
    <property type="entry name" value="Phosphatidylinositol Phosphate Kinase II Beta"/>
    <property type="match status" value="1"/>
</dbReference>
<proteinExistence type="predicted"/>